<accession>A0A821F003</accession>
<comment type="caution">
    <text evidence="2">The sequence shown here is derived from an EMBL/GenBank/DDBJ whole genome shotgun (WGS) entry which is preliminary data.</text>
</comment>
<dbReference type="Proteomes" id="UP000663866">
    <property type="component" value="Unassembled WGS sequence"/>
</dbReference>
<organism evidence="2 3">
    <name type="scientific">Rotaria magnacalcarata</name>
    <dbReference type="NCBI Taxonomy" id="392030"/>
    <lineage>
        <taxon>Eukaryota</taxon>
        <taxon>Metazoa</taxon>
        <taxon>Spiralia</taxon>
        <taxon>Gnathifera</taxon>
        <taxon>Rotifera</taxon>
        <taxon>Eurotatoria</taxon>
        <taxon>Bdelloidea</taxon>
        <taxon>Philodinida</taxon>
        <taxon>Philodinidae</taxon>
        <taxon>Rotaria</taxon>
    </lineage>
</organism>
<keyword evidence="3" id="KW-1185">Reference proteome</keyword>
<evidence type="ECO:0000313" key="1">
    <source>
        <dbReference type="EMBL" id="CAF2218099.1"/>
    </source>
</evidence>
<dbReference type="Proteomes" id="UP000663856">
    <property type="component" value="Unassembled WGS sequence"/>
</dbReference>
<dbReference type="AlphaFoldDB" id="A0A821F003"/>
<reference evidence="2" key="1">
    <citation type="submission" date="2021-02" db="EMBL/GenBank/DDBJ databases">
        <authorList>
            <person name="Nowell W R."/>
        </authorList>
    </citation>
    <scope>NUCLEOTIDE SEQUENCE</scope>
</reference>
<evidence type="ECO:0000313" key="2">
    <source>
        <dbReference type="EMBL" id="CAF4643862.1"/>
    </source>
</evidence>
<sequence>MQELLERLTVYGKSRNVQLFQLSDLNLLSAESAY</sequence>
<name>A0A821F003_9BILA</name>
<dbReference type="EMBL" id="CAJNRF010017032">
    <property type="protein sequence ID" value="CAF2218099.1"/>
    <property type="molecule type" value="Genomic_DNA"/>
</dbReference>
<protein>
    <submittedName>
        <fullName evidence="2">Uncharacterized protein</fullName>
    </submittedName>
</protein>
<gene>
    <name evidence="2" type="ORF">OVN521_LOCUS46614</name>
    <name evidence="1" type="ORF">WKI299_LOCUS35368</name>
</gene>
<proteinExistence type="predicted"/>
<evidence type="ECO:0000313" key="3">
    <source>
        <dbReference type="Proteomes" id="UP000663866"/>
    </source>
</evidence>
<dbReference type="EMBL" id="CAJOBG010084609">
    <property type="protein sequence ID" value="CAF4643862.1"/>
    <property type="molecule type" value="Genomic_DNA"/>
</dbReference>
<feature type="non-terminal residue" evidence="2">
    <location>
        <position position="34"/>
    </location>
</feature>